<evidence type="ECO:0000313" key="5">
    <source>
        <dbReference type="RefSeq" id="XP_030051240.1"/>
    </source>
</evidence>
<dbReference type="Pfam" id="PF02758">
    <property type="entry name" value="PYRIN"/>
    <property type="match status" value="1"/>
</dbReference>
<feature type="domain" description="B30.2/SPRY" evidence="1">
    <location>
        <begin position="100"/>
        <end position="286"/>
    </location>
</feature>
<evidence type="ECO:0000259" key="1">
    <source>
        <dbReference type="PROSITE" id="PS50188"/>
    </source>
</evidence>
<accession>A0A6P7XKQ8</accession>
<dbReference type="SMART" id="SM00589">
    <property type="entry name" value="PRY"/>
    <property type="match status" value="1"/>
</dbReference>
<dbReference type="CDD" id="cd13733">
    <property type="entry name" value="SPRY_PRY_C-I_1"/>
    <property type="match status" value="1"/>
</dbReference>
<dbReference type="RefSeq" id="XP_030051240.1">
    <property type="nucleotide sequence ID" value="XM_030195380.1"/>
</dbReference>
<dbReference type="SMART" id="SM01289">
    <property type="entry name" value="PYRIN"/>
    <property type="match status" value="1"/>
</dbReference>
<dbReference type="InterPro" id="IPR043136">
    <property type="entry name" value="B30.2/SPRY_sf"/>
</dbReference>
<dbReference type="AlphaFoldDB" id="A0A6P7XKQ8"/>
<dbReference type="Proteomes" id="UP000515156">
    <property type="component" value="Chromosome 3"/>
</dbReference>
<dbReference type="InterPro" id="IPR004020">
    <property type="entry name" value="DAPIN"/>
</dbReference>
<dbReference type="InterPro" id="IPR006574">
    <property type="entry name" value="PRY"/>
</dbReference>
<dbReference type="FunFam" id="2.60.120.920:FF:000004">
    <property type="entry name" value="Butyrophilin subfamily 1 member A1"/>
    <property type="match status" value="1"/>
</dbReference>
<sequence length="286" mass="32622">MARNVLLQHLEELLIAELNKFKNSLGDIPLKEGYSNIPRSKTEKADATEIARLMIQYYGEEYAPVVATNILHEINKKDLSSKLKDAVSFCSERSEERVGMTAQLCPSKRRRNEVTVKANVILNPDTAFPTLLLSDDGKSVRLGKIAQNLPNNLERFDFRPCVLGMEGFTTGRHEWKVEVGSGVCWTLGVASAASDRKGCLYMSPDEGFWVLEMSENTLRALTSPRTPLSHRKIPEKLVISLDYERGHLTFFDDAFITHLFTFVYPFRDQLFPFFMTWDQQIPIRIL</sequence>
<reference evidence="4 5" key="1">
    <citation type="submission" date="2025-04" db="UniProtKB">
        <authorList>
            <consortium name="RefSeq"/>
        </authorList>
    </citation>
    <scope>IDENTIFICATION</scope>
</reference>
<feature type="domain" description="Pyrin" evidence="2">
    <location>
        <begin position="1"/>
        <end position="89"/>
    </location>
</feature>
<dbReference type="CDD" id="cd08321">
    <property type="entry name" value="Pyrin_ASC-like"/>
    <property type="match status" value="1"/>
</dbReference>
<evidence type="ECO:0000313" key="4">
    <source>
        <dbReference type="RefSeq" id="XP_030051239.1"/>
    </source>
</evidence>
<dbReference type="RefSeq" id="XP_030051239.1">
    <property type="nucleotide sequence ID" value="XM_030195379.1"/>
</dbReference>
<dbReference type="SMART" id="SM00449">
    <property type="entry name" value="SPRY"/>
    <property type="match status" value="1"/>
</dbReference>
<evidence type="ECO:0000259" key="2">
    <source>
        <dbReference type="PROSITE" id="PS50824"/>
    </source>
</evidence>
<name>A0A6P7XKQ8_9AMPH</name>
<dbReference type="SUPFAM" id="SSF47986">
    <property type="entry name" value="DEATH domain"/>
    <property type="match status" value="1"/>
</dbReference>
<dbReference type="InterPro" id="IPR013320">
    <property type="entry name" value="ConA-like_dom_sf"/>
</dbReference>
<dbReference type="InterPro" id="IPR003879">
    <property type="entry name" value="Butyrophylin_SPRY"/>
</dbReference>
<dbReference type="PRINTS" id="PR01407">
    <property type="entry name" value="BUTYPHLNCDUF"/>
</dbReference>
<dbReference type="PROSITE" id="PS50824">
    <property type="entry name" value="DAPIN"/>
    <property type="match status" value="1"/>
</dbReference>
<proteinExistence type="predicted"/>
<dbReference type="InterPro" id="IPR050143">
    <property type="entry name" value="TRIM/RBCC"/>
</dbReference>
<dbReference type="PROSITE" id="PS50188">
    <property type="entry name" value="B302_SPRY"/>
    <property type="match status" value="1"/>
</dbReference>
<organism evidence="3 5">
    <name type="scientific">Microcaecilia unicolor</name>
    <dbReference type="NCBI Taxonomy" id="1415580"/>
    <lineage>
        <taxon>Eukaryota</taxon>
        <taxon>Metazoa</taxon>
        <taxon>Chordata</taxon>
        <taxon>Craniata</taxon>
        <taxon>Vertebrata</taxon>
        <taxon>Euteleostomi</taxon>
        <taxon>Amphibia</taxon>
        <taxon>Gymnophiona</taxon>
        <taxon>Siphonopidae</taxon>
        <taxon>Microcaecilia</taxon>
    </lineage>
</organism>
<dbReference type="PANTHER" id="PTHR24103">
    <property type="entry name" value="E3 UBIQUITIN-PROTEIN LIGASE TRIM"/>
    <property type="match status" value="1"/>
</dbReference>
<dbReference type="InterPro" id="IPR001870">
    <property type="entry name" value="B30.2/SPRY"/>
</dbReference>
<dbReference type="SUPFAM" id="SSF49899">
    <property type="entry name" value="Concanavalin A-like lectins/glucanases"/>
    <property type="match status" value="1"/>
</dbReference>
<dbReference type="Gene3D" id="2.60.120.920">
    <property type="match status" value="1"/>
</dbReference>
<dbReference type="GeneID" id="115464985"/>
<evidence type="ECO:0000313" key="3">
    <source>
        <dbReference type="Proteomes" id="UP000515156"/>
    </source>
</evidence>
<dbReference type="Pfam" id="PF00622">
    <property type="entry name" value="SPRY"/>
    <property type="match status" value="1"/>
</dbReference>
<protein>
    <submittedName>
        <fullName evidence="4 5">Butyrophilin subfamily 2 member A2-like</fullName>
    </submittedName>
</protein>
<dbReference type="OrthoDB" id="6105938at2759"/>
<dbReference type="Pfam" id="PF13765">
    <property type="entry name" value="PRY"/>
    <property type="match status" value="1"/>
</dbReference>
<dbReference type="InterPro" id="IPR003877">
    <property type="entry name" value="SPRY_dom"/>
</dbReference>
<dbReference type="Gene3D" id="1.10.533.10">
    <property type="entry name" value="Death Domain, Fas"/>
    <property type="match status" value="1"/>
</dbReference>
<keyword evidence="3" id="KW-1185">Reference proteome</keyword>
<dbReference type="KEGG" id="muo:115464985"/>
<gene>
    <name evidence="4 5" type="primary">LOC115464985</name>
</gene>
<dbReference type="InterPro" id="IPR011029">
    <property type="entry name" value="DEATH-like_dom_sf"/>
</dbReference>